<keyword evidence="5 9" id="KW-0067">ATP-binding</keyword>
<dbReference type="Gene3D" id="3.40.1170.10">
    <property type="entry name" value="DNA repair protein MutS, domain I"/>
    <property type="match status" value="1"/>
</dbReference>
<dbReference type="HAMAP" id="MF_00096">
    <property type="entry name" value="MutS"/>
    <property type="match status" value="1"/>
</dbReference>
<dbReference type="SMART" id="SM00534">
    <property type="entry name" value="MUTSac"/>
    <property type="match status" value="1"/>
</dbReference>
<dbReference type="NCBIfam" id="TIGR01070">
    <property type="entry name" value="mutS1"/>
    <property type="match status" value="1"/>
</dbReference>
<name>A0A2Z3GZ81_9BACT</name>
<reference evidence="13 14" key="1">
    <citation type="submission" date="2018-01" db="EMBL/GenBank/DDBJ databases">
        <title>G. obscuriglobus.</title>
        <authorList>
            <person name="Franke J."/>
            <person name="Blomberg W."/>
            <person name="Selmecki A."/>
        </authorList>
    </citation>
    <scope>NUCLEOTIDE SEQUENCE [LARGE SCALE GENOMIC DNA]</scope>
    <source>
        <strain evidence="13 14">DSM 5831</strain>
    </source>
</reference>
<dbReference type="InterPro" id="IPR017261">
    <property type="entry name" value="DNA_mismatch_repair_MutS/MSH"/>
</dbReference>
<keyword evidence="4 9" id="KW-0227">DNA damage</keyword>
<dbReference type="Gene3D" id="3.30.420.110">
    <property type="entry name" value="MutS, connector domain"/>
    <property type="match status" value="1"/>
</dbReference>
<dbReference type="Gene3D" id="3.40.50.300">
    <property type="entry name" value="P-loop containing nucleotide triphosphate hydrolases"/>
    <property type="match status" value="1"/>
</dbReference>
<dbReference type="InterPro" id="IPR005748">
    <property type="entry name" value="DNA_mismatch_repair_MutS"/>
</dbReference>
<accession>A0A2Z3GZ81</accession>
<keyword evidence="3 9" id="KW-0547">Nucleotide-binding</keyword>
<dbReference type="SMART" id="SM00533">
    <property type="entry name" value="MUTSd"/>
    <property type="match status" value="1"/>
</dbReference>
<evidence type="ECO:0000256" key="3">
    <source>
        <dbReference type="ARBA" id="ARBA00022741"/>
    </source>
</evidence>
<feature type="compositionally biased region" description="Low complexity" evidence="11">
    <location>
        <begin position="802"/>
        <end position="815"/>
    </location>
</feature>
<dbReference type="InterPro" id="IPR045076">
    <property type="entry name" value="MutS"/>
</dbReference>
<evidence type="ECO:0000259" key="12">
    <source>
        <dbReference type="PROSITE" id="PS00486"/>
    </source>
</evidence>
<dbReference type="Pfam" id="PF05188">
    <property type="entry name" value="MutS_II"/>
    <property type="match status" value="1"/>
</dbReference>
<evidence type="ECO:0000256" key="5">
    <source>
        <dbReference type="ARBA" id="ARBA00022840"/>
    </source>
</evidence>
<sequence length="864" mass="94614">MSRMMQQYHDAKNQHPGMIVLFRNGDFYELFEDDAELGSRVLGITLTKRDGSIPMAGVPVHKLEHYLGLLLRAGHRVAVCEQMEDPDPKKKIIHREVNRIVTPGTVTDDGLLDPRAPNHLVAVAPGKPGFFGLAWVDLSTGHFAATDVPAPRLQDELSRLSAVECLYAEGLTNAVSQAAGTYLPKSRVARPDWTFDPATALAALKTHFAVGTLTGFGFDDAQSCLVAAGAVVIYLQETLKASLQHIRRLRPHRPDALLTLDEVTRRSLELTRTLRDNQRDGSLLSVLDRTVTPMGARLLHDSVLAPLTDATAISARLDAVEELLKDHALRQSVRDQLDACSDMQRLTTRVSTAKAGPRDLAAIARTLRHLPAVKAKLTGRRSKLLQDLEKRLELCPDIRELLDKAIEDDPPHIAKEGGVIRPGFSAELDELRALTTDGKNWIARYQAQEITRTGIGSLKVGYNEIDGYYLEITNANETKTPPEYKHQKTLKNAKRYYTPALREYEEKVVTAQDKSRALELQLFVTLRDQVAVQTPRLLNTAEVLAALDMLAALAELAAARNYVRPAFVEEPVLDIRDGRHPVLDQILPPGTFVPNDVAFGPDDGMFWLVTGPNMAGKSTFLRQAALITLMAHVGSFVPAKSAKVGLTDRIFTRVGASDELSRGQSTFMVEMTEAANILNNATARSLVILDEIGRGTSTYDGVSLAWAMTEYLHDTLACRTLFATHYHELAQLAASLPRLRNYNVLVRELADEIVFLHKIAPGNAERSYGIHVARLAGVPGSVLARATAVLGTLEKGHDLSNVPAAPVAAPDVTRPIPLPTPATPPRIEPPKPKIVQPPEAPRRKSKPQAATGPSLFGDGDDVPF</sequence>
<feature type="compositionally biased region" description="Pro residues" evidence="11">
    <location>
        <begin position="816"/>
        <end position="827"/>
    </location>
</feature>
<feature type="binding site" evidence="9">
    <location>
        <begin position="611"/>
        <end position="618"/>
    </location>
    <ligand>
        <name>ATP</name>
        <dbReference type="ChEBI" id="CHEBI:30616"/>
    </ligand>
</feature>
<evidence type="ECO:0000313" key="14">
    <source>
        <dbReference type="Proteomes" id="UP000245802"/>
    </source>
</evidence>
<dbReference type="Pfam" id="PF00488">
    <property type="entry name" value="MutS_V"/>
    <property type="match status" value="1"/>
</dbReference>
<dbReference type="InterPro" id="IPR036678">
    <property type="entry name" value="MutS_con_dom_sf"/>
</dbReference>
<dbReference type="InterPro" id="IPR007696">
    <property type="entry name" value="DNA_mismatch_repair_MutS_core"/>
</dbReference>
<dbReference type="AlphaFoldDB" id="A0A2Z3GZ81"/>
<evidence type="ECO:0000256" key="10">
    <source>
        <dbReference type="RuleBase" id="RU003756"/>
    </source>
</evidence>
<dbReference type="FunFam" id="3.40.50.300:FF:000870">
    <property type="entry name" value="MutS protein homolog 4"/>
    <property type="match status" value="1"/>
</dbReference>
<protein>
    <recommendedName>
        <fullName evidence="2 9">DNA mismatch repair protein MutS</fullName>
    </recommendedName>
</protein>
<keyword evidence="14" id="KW-1185">Reference proteome</keyword>
<dbReference type="KEGG" id="gog:C1280_10315"/>
<evidence type="ECO:0000256" key="6">
    <source>
        <dbReference type="ARBA" id="ARBA00023125"/>
    </source>
</evidence>
<dbReference type="GO" id="GO:0006298">
    <property type="term" value="P:mismatch repair"/>
    <property type="evidence" value="ECO:0007669"/>
    <property type="project" value="UniProtKB-UniRule"/>
</dbReference>
<dbReference type="NCBIfam" id="NF003810">
    <property type="entry name" value="PRK05399.1"/>
    <property type="match status" value="1"/>
</dbReference>
<evidence type="ECO:0000256" key="4">
    <source>
        <dbReference type="ARBA" id="ARBA00022763"/>
    </source>
</evidence>
<evidence type="ECO:0000256" key="9">
    <source>
        <dbReference type="HAMAP-Rule" id="MF_00096"/>
    </source>
</evidence>
<feature type="region of interest" description="Disordered" evidence="11">
    <location>
        <begin position="800"/>
        <end position="864"/>
    </location>
</feature>
<dbReference type="Proteomes" id="UP000245802">
    <property type="component" value="Chromosome"/>
</dbReference>
<evidence type="ECO:0000313" key="13">
    <source>
        <dbReference type="EMBL" id="AWM37362.1"/>
    </source>
</evidence>
<dbReference type="InterPro" id="IPR007860">
    <property type="entry name" value="DNA_mmatch_repair_MutS_con_dom"/>
</dbReference>
<dbReference type="PIRSF" id="PIRSF037677">
    <property type="entry name" value="DNA_mis_repair_Msh6"/>
    <property type="match status" value="1"/>
</dbReference>
<dbReference type="Pfam" id="PF05190">
    <property type="entry name" value="MutS_IV"/>
    <property type="match status" value="1"/>
</dbReference>
<dbReference type="PANTHER" id="PTHR11361">
    <property type="entry name" value="DNA MISMATCH REPAIR PROTEIN MUTS FAMILY MEMBER"/>
    <property type="match status" value="1"/>
</dbReference>
<evidence type="ECO:0000256" key="11">
    <source>
        <dbReference type="SAM" id="MobiDB-lite"/>
    </source>
</evidence>
<gene>
    <name evidence="9" type="primary">mutS</name>
    <name evidence="13" type="ORF">C1280_10315</name>
</gene>
<dbReference type="InterPro" id="IPR016151">
    <property type="entry name" value="DNA_mismatch_repair_MutS_N"/>
</dbReference>
<dbReference type="SUPFAM" id="SSF52540">
    <property type="entry name" value="P-loop containing nucleoside triphosphate hydrolases"/>
    <property type="match status" value="1"/>
</dbReference>
<evidence type="ECO:0000256" key="8">
    <source>
        <dbReference type="ARBA" id="ARBA00024647"/>
    </source>
</evidence>
<dbReference type="GO" id="GO:0003684">
    <property type="term" value="F:damaged DNA binding"/>
    <property type="evidence" value="ECO:0007669"/>
    <property type="project" value="UniProtKB-UniRule"/>
</dbReference>
<dbReference type="GO" id="GO:0140664">
    <property type="term" value="F:ATP-dependent DNA damage sensor activity"/>
    <property type="evidence" value="ECO:0007669"/>
    <property type="project" value="InterPro"/>
</dbReference>
<dbReference type="Pfam" id="PF01624">
    <property type="entry name" value="MutS_I"/>
    <property type="match status" value="1"/>
</dbReference>
<feature type="domain" description="DNA mismatch repair proteins mutS family" evidence="12">
    <location>
        <begin position="685"/>
        <end position="701"/>
    </location>
</feature>
<keyword evidence="7 9" id="KW-0234">DNA repair</keyword>
<evidence type="ECO:0000256" key="1">
    <source>
        <dbReference type="ARBA" id="ARBA00006271"/>
    </source>
</evidence>
<keyword evidence="6 9" id="KW-0238">DNA-binding</keyword>
<evidence type="ECO:0000256" key="7">
    <source>
        <dbReference type="ARBA" id="ARBA00023204"/>
    </source>
</evidence>
<dbReference type="InterPro" id="IPR027417">
    <property type="entry name" value="P-loop_NTPase"/>
</dbReference>
<dbReference type="SUPFAM" id="SSF48334">
    <property type="entry name" value="DNA repair protein MutS, domain III"/>
    <property type="match status" value="1"/>
</dbReference>
<evidence type="ECO:0000256" key="2">
    <source>
        <dbReference type="ARBA" id="ARBA00021982"/>
    </source>
</evidence>
<comment type="similarity">
    <text evidence="1 9 10">Belongs to the DNA mismatch repair MutS family.</text>
</comment>
<dbReference type="OrthoDB" id="9802448at2"/>
<dbReference type="SUPFAM" id="SSF53150">
    <property type="entry name" value="DNA repair protein MutS, domain II"/>
    <property type="match status" value="1"/>
</dbReference>
<dbReference type="InterPro" id="IPR007695">
    <property type="entry name" value="DNA_mismatch_repair_MutS-lik_N"/>
</dbReference>
<dbReference type="GO" id="GO:0030983">
    <property type="term" value="F:mismatched DNA binding"/>
    <property type="evidence" value="ECO:0007669"/>
    <property type="project" value="InterPro"/>
</dbReference>
<dbReference type="RefSeq" id="WP_033198898.1">
    <property type="nucleotide sequence ID" value="NZ_CP025958.1"/>
</dbReference>
<dbReference type="InterPro" id="IPR000432">
    <property type="entry name" value="DNA_mismatch_repair_MutS_C"/>
</dbReference>
<dbReference type="InterPro" id="IPR036187">
    <property type="entry name" value="DNA_mismatch_repair_MutS_sf"/>
</dbReference>
<dbReference type="Gene3D" id="1.10.1420.10">
    <property type="match status" value="2"/>
</dbReference>
<dbReference type="EMBL" id="CP025958">
    <property type="protein sequence ID" value="AWM37362.1"/>
    <property type="molecule type" value="Genomic_DNA"/>
</dbReference>
<dbReference type="GO" id="GO:0005524">
    <property type="term" value="F:ATP binding"/>
    <property type="evidence" value="ECO:0007669"/>
    <property type="project" value="UniProtKB-UniRule"/>
</dbReference>
<dbReference type="InterPro" id="IPR007861">
    <property type="entry name" value="DNA_mismatch_repair_MutS_clamp"/>
</dbReference>
<dbReference type="GO" id="GO:0005829">
    <property type="term" value="C:cytosol"/>
    <property type="evidence" value="ECO:0007669"/>
    <property type="project" value="TreeGrafter"/>
</dbReference>
<comment type="function">
    <text evidence="8 9">This protein is involved in the repair of mismatches in DNA. It is possible that it carries out the mismatch recognition step. This protein has a weak ATPase activity.</text>
</comment>
<dbReference type="CDD" id="cd03284">
    <property type="entry name" value="ABC_MutS1"/>
    <property type="match status" value="1"/>
</dbReference>
<organism evidence="13 14">
    <name type="scientific">Gemmata obscuriglobus</name>
    <dbReference type="NCBI Taxonomy" id="114"/>
    <lineage>
        <taxon>Bacteria</taxon>
        <taxon>Pseudomonadati</taxon>
        <taxon>Planctomycetota</taxon>
        <taxon>Planctomycetia</taxon>
        <taxon>Gemmatales</taxon>
        <taxon>Gemmataceae</taxon>
        <taxon>Gemmata</taxon>
    </lineage>
</organism>
<dbReference type="SUPFAM" id="SSF55271">
    <property type="entry name" value="DNA repair protein MutS, domain I"/>
    <property type="match status" value="1"/>
</dbReference>
<proteinExistence type="inferred from homology"/>
<dbReference type="PROSITE" id="PS00486">
    <property type="entry name" value="DNA_MISMATCH_REPAIR_2"/>
    <property type="match status" value="1"/>
</dbReference>
<dbReference type="Pfam" id="PF05192">
    <property type="entry name" value="MutS_III"/>
    <property type="match status" value="1"/>
</dbReference>
<dbReference type="PANTHER" id="PTHR11361:SF34">
    <property type="entry name" value="DNA MISMATCH REPAIR PROTEIN MSH1, MITOCHONDRIAL"/>
    <property type="match status" value="1"/>
</dbReference>